<dbReference type="Proteomes" id="UP000030416">
    <property type="component" value="Unassembled WGS sequence"/>
</dbReference>
<dbReference type="STRING" id="1384049.CD29_00315"/>
<dbReference type="AlphaFoldDB" id="A0A0A3IZZ6"/>
<reference evidence="1 2" key="1">
    <citation type="submission" date="2014-02" db="EMBL/GenBank/DDBJ databases">
        <title>Draft genome sequence of Lysinibacillus manganicus DSM 26584T.</title>
        <authorList>
            <person name="Zhang F."/>
            <person name="Wang G."/>
            <person name="Zhang L."/>
        </authorList>
    </citation>
    <scope>NUCLEOTIDE SEQUENCE [LARGE SCALE GENOMIC DNA]</scope>
    <source>
        <strain evidence="1 2">DSM 26584</strain>
    </source>
</reference>
<dbReference type="EMBL" id="JPVN01000001">
    <property type="protein sequence ID" value="KGR80372.1"/>
    <property type="molecule type" value="Genomic_DNA"/>
</dbReference>
<dbReference type="RefSeq" id="WP_036181614.1">
    <property type="nucleotide sequence ID" value="NZ_AVDA01000001.1"/>
</dbReference>
<keyword evidence="2" id="KW-1185">Reference proteome</keyword>
<sequence length="634" mass="70761">MSFTSFNPIQIQQANISKTQPITLKQGQVLHGTIKKLYPDQIAEVQVGGHRLLAKLETPLKAGDSHFLQVTSVSPQAELKVVTGPMDASSTMKQQVNELLDSLKIPKTADMQQVVSHFLKEQVPISKEQLLQVQNLLTGNDNLSKKDAVLALQKMIELKMPLTKEVFLGILHGSKTSGMTDSLNLFAQSLLMDKSISDNTKTEITQTLNRIAKPLDEVKGAVIISRAIQLLVTESEPIGNKLHALNLLKESTILPKQATLSNWTQLLSDQFRHETKPQSLQLANNVIQTMKNMNEGNVSNVLNQVKTWTQNEPNLSQLQKNELMTLTDRFELLPKNSQTIALFTKQMNEILLKAYSSNINNQPFNLNSNGASAIDHLLSLIGRDEMRVESGFLSNIARVVNESSQPQIQNLNQQAELQLKEAFNGNTIQQAIKTVLNSLGINYEAALNQKSPEIEHLAAQLKPQLLSLVNDGTISSSLKEVAEVLLARMNGMQLLSGENGHQQQIIIQIPLQFFGKSMDATLQWNGRMKEDGKIDSNYARVVFYLEMQSLKETVIDMQVQNRIVTISFYNENNHLQPLSEPYQNILKERLSEKGYILSGIFFKTLGKNSTESTVKGSSEKIEGESKYNGVDIRI</sequence>
<comment type="caution">
    <text evidence="1">The sequence shown here is derived from an EMBL/GenBank/DDBJ whole genome shotgun (WGS) entry which is preliminary data.</text>
</comment>
<dbReference type="OrthoDB" id="2351076at2"/>
<protein>
    <recommendedName>
        <fullName evidence="3">Flagellar hook-length control protein-like C-terminal domain-containing protein</fullName>
    </recommendedName>
</protein>
<organism evidence="1 2">
    <name type="scientific">Ureibacillus manganicus DSM 26584</name>
    <dbReference type="NCBI Taxonomy" id="1384049"/>
    <lineage>
        <taxon>Bacteria</taxon>
        <taxon>Bacillati</taxon>
        <taxon>Bacillota</taxon>
        <taxon>Bacilli</taxon>
        <taxon>Bacillales</taxon>
        <taxon>Caryophanaceae</taxon>
        <taxon>Ureibacillus</taxon>
    </lineage>
</organism>
<name>A0A0A3IZZ6_9BACL</name>
<dbReference type="eggNOG" id="ENOG5031TR8">
    <property type="taxonomic scope" value="Bacteria"/>
</dbReference>
<gene>
    <name evidence="1" type="ORF">CD29_00315</name>
</gene>
<evidence type="ECO:0000313" key="1">
    <source>
        <dbReference type="EMBL" id="KGR80372.1"/>
    </source>
</evidence>
<accession>A0A0A3IZZ6</accession>
<evidence type="ECO:0000313" key="2">
    <source>
        <dbReference type="Proteomes" id="UP000030416"/>
    </source>
</evidence>
<evidence type="ECO:0008006" key="3">
    <source>
        <dbReference type="Google" id="ProtNLM"/>
    </source>
</evidence>
<proteinExistence type="predicted"/>